<evidence type="ECO:0000256" key="1">
    <source>
        <dbReference type="SAM" id="MobiDB-lite"/>
    </source>
</evidence>
<dbReference type="AlphaFoldDB" id="A0A1I5K8V7"/>
<feature type="region of interest" description="Disordered" evidence="1">
    <location>
        <begin position="1"/>
        <end position="76"/>
    </location>
</feature>
<accession>A0A1I5K8V7</accession>
<dbReference type="Proteomes" id="UP000198727">
    <property type="component" value="Unassembled WGS sequence"/>
</dbReference>
<name>A0A1I5K8V7_9PSEU</name>
<dbReference type="STRING" id="587909.SAMN05421810_10146"/>
<evidence type="ECO:0000313" key="2">
    <source>
        <dbReference type="EMBL" id="SFO81514.1"/>
    </source>
</evidence>
<protein>
    <submittedName>
        <fullName evidence="2">Uncharacterized protein</fullName>
    </submittedName>
</protein>
<evidence type="ECO:0000313" key="3">
    <source>
        <dbReference type="Proteomes" id="UP000198727"/>
    </source>
</evidence>
<dbReference type="EMBL" id="FOWW01000001">
    <property type="protein sequence ID" value="SFO81514.1"/>
    <property type="molecule type" value="Genomic_DNA"/>
</dbReference>
<feature type="compositionally biased region" description="Basic and acidic residues" evidence="1">
    <location>
        <begin position="39"/>
        <end position="52"/>
    </location>
</feature>
<feature type="compositionally biased region" description="Polar residues" evidence="1">
    <location>
        <begin position="64"/>
        <end position="76"/>
    </location>
</feature>
<sequence length="76" mass="7884">MGVMAPVRVADPGGTLSPKGHEGRVSASAPLTQGNESGWMRDRRPCRHHGDAGELASTPFDAMQHSSPTSASEEGA</sequence>
<reference evidence="3" key="1">
    <citation type="submission" date="2016-10" db="EMBL/GenBank/DDBJ databases">
        <authorList>
            <person name="Varghese N."/>
            <person name="Submissions S."/>
        </authorList>
    </citation>
    <scope>NUCLEOTIDE SEQUENCE [LARGE SCALE GENOMIC DNA]</scope>
    <source>
        <strain evidence="3">CGMCC 4.5579</strain>
    </source>
</reference>
<proteinExistence type="predicted"/>
<gene>
    <name evidence="2" type="ORF">SAMN05421810_10146</name>
</gene>
<keyword evidence="3" id="KW-1185">Reference proteome</keyword>
<organism evidence="2 3">
    <name type="scientific">Amycolatopsis arida</name>
    <dbReference type="NCBI Taxonomy" id="587909"/>
    <lineage>
        <taxon>Bacteria</taxon>
        <taxon>Bacillati</taxon>
        <taxon>Actinomycetota</taxon>
        <taxon>Actinomycetes</taxon>
        <taxon>Pseudonocardiales</taxon>
        <taxon>Pseudonocardiaceae</taxon>
        <taxon>Amycolatopsis</taxon>
    </lineage>
</organism>